<feature type="compositionally biased region" description="Basic residues" evidence="1">
    <location>
        <begin position="53"/>
        <end position="62"/>
    </location>
</feature>
<protein>
    <submittedName>
        <fullName evidence="2">Uncharacterized protein</fullName>
    </submittedName>
</protein>
<evidence type="ECO:0000313" key="2">
    <source>
        <dbReference type="EMBL" id="CAA9458604.1"/>
    </source>
</evidence>
<gene>
    <name evidence="2" type="ORF">AVDCRST_MAG58-1978</name>
</gene>
<reference evidence="2" key="1">
    <citation type="submission" date="2020-02" db="EMBL/GenBank/DDBJ databases">
        <authorList>
            <person name="Meier V. D."/>
        </authorList>
    </citation>
    <scope>NUCLEOTIDE SEQUENCE</scope>
    <source>
        <strain evidence="2">AVDCRST_MAG58</strain>
    </source>
</reference>
<dbReference type="EMBL" id="CADCVF010000042">
    <property type="protein sequence ID" value="CAA9458604.1"/>
    <property type="molecule type" value="Genomic_DNA"/>
</dbReference>
<feature type="region of interest" description="Disordered" evidence="1">
    <location>
        <begin position="31"/>
        <end position="69"/>
    </location>
</feature>
<dbReference type="AlphaFoldDB" id="A0A6J4QY39"/>
<organism evidence="2">
    <name type="scientific">uncultured Rubrobacteraceae bacterium</name>
    <dbReference type="NCBI Taxonomy" id="349277"/>
    <lineage>
        <taxon>Bacteria</taxon>
        <taxon>Bacillati</taxon>
        <taxon>Actinomycetota</taxon>
        <taxon>Rubrobacteria</taxon>
        <taxon>Rubrobacterales</taxon>
        <taxon>Rubrobacteraceae</taxon>
        <taxon>environmental samples</taxon>
    </lineage>
</organism>
<sequence>GEDPRAETSFDPAAVELARPRSVAPCAVSAPIGKRGPARTAPGAGCRPLRLPARVRPRRAAPARRSLPL</sequence>
<accession>A0A6J4QY39</accession>
<proteinExistence type="predicted"/>
<name>A0A6J4QY39_9ACTN</name>
<feature type="non-terminal residue" evidence="2">
    <location>
        <position position="69"/>
    </location>
</feature>
<evidence type="ECO:0000256" key="1">
    <source>
        <dbReference type="SAM" id="MobiDB-lite"/>
    </source>
</evidence>
<feature type="non-terminal residue" evidence="2">
    <location>
        <position position="1"/>
    </location>
</feature>